<proteinExistence type="predicted"/>
<protein>
    <submittedName>
        <fullName evidence="1">Uncharacterized protein</fullName>
    </submittedName>
</protein>
<comment type="caution">
    <text evidence="1">The sequence shown here is derived from an EMBL/GenBank/DDBJ whole genome shotgun (WGS) entry which is preliminary data.</text>
</comment>
<gene>
    <name evidence="1" type="ORF">C9E81_18840</name>
</gene>
<evidence type="ECO:0000313" key="1">
    <source>
        <dbReference type="EMBL" id="RMC32439.1"/>
    </source>
</evidence>
<organism evidence="1 2">
    <name type="scientific">Paracoccus alkanivorans</name>
    <dbReference type="NCBI Taxonomy" id="2116655"/>
    <lineage>
        <taxon>Bacteria</taxon>
        <taxon>Pseudomonadati</taxon>
        <taxon>Pseudomonadota</taxon>
        <taxon>Alphaproteobacteria</taxon>
        <taxon>Rhodobacterales</taxon>
        <taxon>Paracoccaceae</taxon>
        <taxon>Paracoccus</taxon>
    </lineage>
</organism>
<keyword evidence="2" id="KW-1185">Reference proteome</keyword>
<dbReference type="EMBL" id="QOKZ01000009">
    <property type="protein sequence ID" value="RMC32439.1"/>
    <property type="molecule type" value="Genomic_DNA"/>
</dbReference>
<sequence length="431" mass="48183">MIAGLEDQTGASLAFEPCLETRDVDIDRLAADLTGTAFRHWVGGYTQRKPKASMVANVRCCLRLIVLNLLHAESAGAAGLPVGIPTGKDRLYSEKRYHPAFMTATAFLTAMKALMECGLMERTARGYHLPEHSQVGRYRLEVAVRRDIRRSRANNTDCFHVHPDSETIRLKDESRRLTDYRETAETRRMRENLSVINSVLDTADISTAGPLCRGRDFEGEPLLGQRYLYRVFNNNSFGQGGRFYGGWWQCVRKHIRPLILINGLPTIEADYRGLHPAILFAERGLEIPDDPYSPVPVPASAAKGSAAVKKTWRAAVKETFNAMLNATGSTVAPEDFDTEPHGMTKARFRQHVRDAFPMLTGEFGSGVGMRLQRADSDLMEAVMMHFADQGIPVLPVHDSAIIQREHTDELVAVMAGEFRKRYGQTPPIRIE</sequence>
<reference evidence="1 2" key="1">
    <citation type="submission" date="2018-07" db="EMBL/GenBank/DDBJ databases">
        <authorList>
            <person name="Zhang Y."/>
            <person name="Wang L."/>
            <person name="Ma S."/>
        </authorList>
    </citation>
    <scope>NUCLEOTIDE SEQUENCE [LARGE SCALE GENOMIC DNA]</scope>
    <source>
        <strain evidence="1 2">4-2</strain>
    </source>
</reference>
<name>A0A3M0M3W4_9RHOB</name>
<accession>A0A3M0M3W4</accession>
<evidence type="ECO:0000313" key="2">
    <source>
        <dbReference type="Proteomes" id="UP000273516"/>
    </source>
</evidence>
<dbReference type="Proteomes" id="UP000273516">
    <property type="component" value="Unassembled WGS sequence"/>
</dbReference>
<dbReference type="AlphaFoldDB" id="A0A3M0M3W4"/>